<gene>
    <name evidence="1" type="ORF">Tci_606047</name>
</gene>
<sequence length="88" mass="10273">FGQILKIPHNGQAIFTNKWDLTSLEYSQETEEPYCTDLLTPDDIRRLLELKRVVVDRTIKSQTVALNANQILTKELSPDMKQWEELIQ</sequence>
<dbReference type="EMBL" id="BKCJ010407387">
    <property type="protein sequence ID" value="GFA34075.1"/>
    <property type="molecule type" value="Genomic_DNA"/>
</dbReference>
<proteinExistence type="predicted"/>
<reference evidence="1" key="1">
    <citation type="journal article" date="2019" name="Sci. Rep.">
        <title>Draft genome of Tanacetum cinerariifolium, the natural source of mosquito coil.</title>
        <authorList>
            <person name="Yamashiro T."/>
            <person name="Shiraishi A."/>
            <person name="Satake H."/>
            <person name="Nakayama K."/>
        </authorList>
    </citation>
    <scope>NUCLEOTIDE SEQUENCE</scope>
</reference>
<organism evidence="1">
    <name type="scientific">Tanacetum cinerariifolium</name>
    <name type="common">Dalmatian daisy</name>
    <name type="synonym">Chrysanthemum cinerariifolium</name>
    <dbReference type="NCBI Taxonomy" id="118510"/>
    <lineage>
        <taxon>Eukaryota</taxon>
        <taxon>Viridiplantae</taxon>
        <taxon>Streptophyta</taxon>
        <taxon>Embryophyta</taxon>
        <taxon>Tracheophyta</taxon>
        <taxon>Spermatophyta</taxon>
        <taxon>Magnoliopsida</taxon>
        <taxon>eudicotyledons</taxon>
        <taxon>Gunneridae</taxon>
        <taxon>Pentapetalae</taxon>
        <taxon>asterids</taxon>
        <taxon>campanulids</taxon>
        <taxon>Asterales</taxon>
        <taxon>Asteraceae</taxon>
        <taxon>Asteroideae</taxon>
        <taxon>Anthemideae</taxon>
        <taxon>Anthemidinae</taxon>
        <taxon>Tanacetum</taxon>
    </lineage>
</organism>
<accession>A0A699JFS2</accession>
<name>A0A699JFS2_TANCI</name>
<feature type="non-terminal residue" evidence="1">
    <location>
        <position position="1"/>
    </location>
</feature>
<comment type="caution">
    <text evidence="1">The sequence shown here is derived from an EMBL/GenBank/DDBJ whole genome shotgun (WGS) entry which is preliminary data.</text>
</comment>
<evidence type="ECO:0000313" key="1">
    <source>
        <dbReference type="EMBL" id="GFA34075.1"/>
    </source>
</evidence>
<dbReference type="AlphaFoldDB" id="A0A699JFS2"/>
<protein>
    <submittedName>
        <fullName evidence="1">ATP-grasp fold, subdomain 1</fullName>
    </submittedName>
</protein>